<dbReference type="Proteomes" id="UP000593576">
    <property type="component" value="Unassembled WGS sequence"/>
</dbReference>
<dbReference type="GO" id="GO:0004523">
    <property type="term" value="F:RNA-DNA hybrid ribonuclease activity"/>
    <property type="evidence" value="ECO:0007669"/>
    <property type="project" value="InterPro"/>
</dbReference>
<dbReference type="Pfam" id="PF13456">
    <property type="entry name" value="RVT_3"/>
    <property type="match status" value="1"/>
</dbReference>
<evidence type="ECO:0000313" key="2">
    <source>
        <dbReference type="EMBL" id="MBA0880615.1"/>
    </source>
</evidence>
<proteinExistence type="predicted"/>
<name>A0A7J9NBB6_GOSSC</name>
<accession>A0A7J9NBB6</accession>
<dbReference type="OrthoDB" id="1001796at2759"/>
<sequence>MLIIGIKNSLQEELWGVRVGLCLAKSLGIRQLVSELDALLVVQSLQRPLEKNHPLDHLVSLAQNNERGLVHLEMAPASFEPLLHKDTCGDGVIRI</sequence>
<gene>
    <name evidence="2" type="ORF">Goshw_022110</name>
</gene>
<evidence type="ECO:0000313" key="3">
    <source>
        <dbReference type="Proteomes" id="UP000593576"/>
    </source>
</evidence>
<keyword evidence="3" id="KW-1185">Reference proteome</keyword>
<dbReference type="EMBL" id="JABFAF010277851">
    <property type="protein sequence ID" value="MBA0880615.1"/>
    <property type="molecule type" value="Genomic_DNA"/>
</dbReference>
<reference evidence="2 3" key="1">
    <citation type="journal article" date="2019" name="Genome Biol. Evol.">
        <title>Insights into the evolution of the New World diploid cottons (Gossypium, subgenus Houzingenia) based on genome sequencing.</title>
        <authorList>
            <person name="Grover C.E."/>
            <person name="Arick M.A. 2nd"/>
            <person name="Thrash A."/>
            <person name="Conover J.L."/>
            <person name="Sanders W.S."/>
            <person name="Peterson D.G."/>
            <person name="Frelichowski J.E."/>
            <person name="Scheffler J.A."/>
            <person name="Scheffler B.E."/>
            <person name="Wendel J.F."/>
        </authorList>
    </citation>
    <scope>NUCLEOTIDE SEQUENCE [LARGE SCALE GENOMIC DNA]</scope>
    <source>
        <strain evidence="2">1</strain>
        <tissue evidence="2">Leaf</tissue>
    </source>
</reference>
<dbReference type="AlphaFoldDB" id="A0A7J9NBB6"/>
<dbReference type="InterPro" id="IPR002156">
    <property type="entry name" value="RNaseH_domain"/>
</dbReference>
<evidence type="ECO:0000259" key="1">
    <source>
        <dbReference type="Pfam" id="PF13456"/>
    </source>
</evidence>
<comment type="caution">
    <text evidence="2">The sequence shown here is derived from an EMBL/GenBank/DDBJ whole genome shotgun (WGS) entry which is preliminary data.</text>
</comment>
<feature type="domain" description="RNase H type-1" evidence="1">
    <location>
        <begin position="9"/>
        <end position="61"/>
    </location>
</feature>
<protein>
    <recommendedName>
        <fullName evidence="1">RNase H type-1 domain-containing protein</fullName>
    </recommendedName>
</protein>
<dbReference type="GO" id="GO:0003676">
    <property type="term" value="F:nucleic acid binding"/>
    <property type="evidence" value="ECO:0007669"/>
    <property type="project" value="InterPro"/>
</dbReference>
<organism evidence="2 3">
    <name type="scientific">Gossypium schwendimanii</name>
    <name type="common">Cotton</name>
    <dbReference type="NCBI Taxonomy" id="34291"/>
    <lineage>
        <taxon>Eukaryota</taxon>
        <taxon>Viridiplantae</taxon>
        <taxon>Streptophyta</taxon>
        <taxon>Embryophyta</taxon>
        <taxon>Tracheophyta</taxon>
        <taxon>Spermatophyta</taxon>
        <taxon>Magnoliopsida</taxon>
        <taxon>eudicotyledons</taxon>
        <taxon>Gunneridae</taxon>
        <taxon>Pentapetalae</taxon>
        <taxon>rosids</taxon>
        <taxon>malvids</taxon>
        <taxon>Malvales</taxon>
        <taxon>Malvaceae</taxon>
        <taxon>Malvoideae</taxon>
        <taxon>Gossypium</taxon>
    </lineage>
</organism>